<sequence>MTAVGHEWHIVVDTSPVMLFSLYLRDCAGLDAVGVPLVSQLVPAVHRVDPSQLVHDAGGLTVLRIEWETWWRQLVADCFGAEATAPQFPELASLPALQLLAQAHYGAAIDWSRERRAEYAALRLRREKARQADPFEQLVEERELELGRSSRGFTLQVVELPLSEPRAWFVEPATLLMSQHLADDALAFSSYVRPVVELLA</sequence>
<keyword evidence="2" id="KW-1185">Reference proteome</keyword>
<evidence type="ECO:0000313" key="2">
    <source>
        <dbReference type="Proteomes" id="UP001597307"/>
    </source>
</evidence>
<evidence type="ECO:0000313" key="1">
    <source>
        <dbReference type="EMBL" id="MFD1847878.1"/>
    </source>
</evidence>
<name>A0ABW4QAY4_9MICC</name>
<proteinExistence type="predicted"/>
<dbReference type="RefSeq" id="WP_343881403.1">
    <property type="nucleotide sequence ID" value="NZ_BAAAIJ010000056.1"/>
</dbReference>
<evidence type="ECO:0008006" key="3">
    <source>
        <dbReference type="Google" id="ProtNLM"/>
    </source>
</evidence>
<comment type="caution">
    <text evidence="1">The sequence shown here is derived from an EMBL/GenBank/DDBJ whole genome shotgun (WGS) entry which is preliminary data.</text>
</comment>
<accession>A0ABW4QAY4</accession>
<dbReference type="EMBL" id="JBHUGA010000061">
    <property type="protein sequence ID" value="MFD1847878.1"/>
    <property type="molecule type" value="Genomic_DNA"/>
</dbReference>
<reference evidence="2" key="1">
    <citation type="journal article" date="2019" name="Int. J. Syst. Evol. Microbiol.">
        <title>The Global Catalogue of Microorganisms (GCM) 10K type strain sequencing project: providing services to taxonomists for standard genome sequencing and annotation.</title>
        <authorList>
            <consortium name="The Broad Institute Genomics Platform"/>
            <consortium name="The Broad Institute Genome Sequencing Center for Infectious Disease"/>
            <person name="Wu L."/>
            <person name="Ma J."/>
        </authorList>
    </citation>
    <scope>NUCLEOTIDE SEQUENCE [LARGE SCALE GENOMIC DNA]</scope>
    <source>
        <strain evidence="2">JCM 11496</strain>
    </source>
</reference>
<dbReference type="Proteomes" id="UP001597307">
    <property type="component" value="Unassembled WGS sequence"/>
</dbReference>
<protein>
    <recommendedName>
        <fullName evidence="3">DUF4411 family protein</fullName>
    </recommendedName>
</protein>
<organism evidence="1 2">
    <name type="scientific">Arthrobacter flavus</name>
    <dbReference type="NCBI Taxonomy" id="95172"/>
    <lineage>
        <taxon>Bacteria</taxon>
        <taxon>Bacillati</taxon>
        <taxon>Actinomycetota</taxon>
        <taxon>Actinomycetes</taxon>
        <taxon>Micrococcales</taxon>
        <taxon>Micrococcaceae</taxon>
        <taxon>Arthrobacter</taxon>
    </lineage>
</organism>
<gene>
    <name evidence="1" type="ORF">ACFSFX_14905</name>
</gene>